<dbReference type="RefSeq" id="WP_345459530.1">
    <property type="nucleotide sequence ID" value="NZ_BAABKG010000003.1"/>
</dbReference>
<protein>
    <recommendedName>
        <fullName evidence="2">histidine kinase</fullName>
        <ecNumber evidence="2">2.7.13.3</ecNumber>
    </recommendedName>
</protein>
<dbReference type="Gene3D" id="1.20.5.1930">
    <property type="match status" value="1"/>
</dbReference>
<keyword evidence="6 11" id="KW-0418">Kinase</keyword>
<dbReference type="GO" id="GO:0016301">
    <property type="term" value="F:kinase activity"/>
    <property type="evidence" value="ECO:0007669"/>
    <property type="project" value="UniProtKB-KW"/>
</dbReference>
<keyword evidence="9" id="KW-1133">Transmembrane helix</keyword>
<keyword evidence="12" id="KW-1185">Reference proteome</keyword>
<dbReference type="InterPro" id="IPR006311">
    <property type="entry name" value="TAT_signal"/>
</dbReference>
<accession>A0ABP9PQL0</accession>
<evidence type="ECO:0000256" key="7">
    <source>
        <dbReference type="ARBA" id="ARBA00022840"/>
    </source>
</evidence>
<dbReference type="PANTHER" id="PTHR24421:SF10">
    <property type="entry name" value="NITRATE_NITRITE SENSOR PROTEIN NARQ"/>
    <property type="match status" value="1"/>
</dbReference>
<dbReference type="Gene3D" id="3.30.565.10">
    <property type="entry name" value="Histidine kinase-like ATPase, C-terminal domain"/>
    <property type="match status" value="1"/>
</dbReference>
<name>A0ABP9PQL0_9ACTN</name>
<dbReference type="SUPFAM" id="SSF55874">
    <property type="entry name" value="ATPase domain of HSP90 chaperone/DNA topoisomerase II/histidine kinase"/>
    <property type="match status" value="1"/>
</dbReference>
<organism evidence="11 12">
    <name type="scientific">Nocardioides marinquilinus</name>
    <dbReference type="NCBI Taxonomy" id="1210400"/>
    <lineage>
        <taxon>Bacteria</taxon>
        <taxon>Bacillati</taxon>
        <taxon>Actinomycetota</taxon>
        <taxon>Actinomycetes</taxon>
        <taxon>Propionibacteriales</taxon>
        <taxon>Nocardioidaceae</taxon>
        <taxon>Nocardioides</taxon>
    </lineage>
</organism>
<dbReference type="Proteomes" id="UP001500221">
    <property type="component" value="Unassembled WGS sequence"/>
</dbReference>
<evidence type="ECO:0000259" key="10">
    <source>
        <dbReference type="Pfam" id="PF07730"/>
    </source>
</evidence>
<evidence type="ECO:0000256" key="1">
    <source>
        <dbReference type="ARBA" id="ARBA00000085"/>
    </source>
</evidence>
<evidence type="ECO:0000256" key="9">
    <source>
        <dbReference type="SAM" id="Phobius"/>
    </source>
</evidence>
<evidence type="ECO:0000313" key="11">
    <source>
        <dbReference type="EMBL" id="GAA5150592.1"/>
    </source>
</evidence>
<gene>
    <name evidence="11" type="ORF">GCM10023340_28020</name>
</gene>
<keyword evidence="9" id="KW-0812">Transmembrane</keyword>
<dbReference type="Pfam" id="PF07730">
    <property type="entry name" value="HisKA_3"/>
    <property type="match status" value="1"/>
</dbReference>
<feature type="domain" description="Signal transduction histidine kinase subgroup 3 dimerisation and phosphoacceptor" evidence="10">
    <location>
        <begin position="163"/>
        <end position="228"/>
    </location>
</feature>
<dbReference type="InterPro" id="IPR050482">
    <property type="entry name" value="Sensor_HK_TwoCompSys"/>
</dbReference>
<keyword evidence="5" id="KW-0547">Nucleotide-binding</keyword>
<proteinExistence type="predicted"/>
<dbReference type="EMBL" id="BAABKG010000003">
    <property type="protein sequence ID" value="GAA5150592.1"/>
    <property type="molecule type" value="Genomic_DNA"/>
</dbReference>
<dbReference type="CDD" id="cd16917">
    <property type="entry name" value="HATPase_UhpB-NarQ-NarX-like"/>
    <property type="match status" value="1"/>
</dbReference>
<evidence type="ECO:0000256" key="8">
    <source>
        <dbReference type="ARBA" id="ARBA00023012"/>
    </source>
</evidence>
<keyword evidence="8" id="KW-0902">Two-component regulatory system</keyword>
<evidence type="ECO:0000256" key="4">
    <source>
        <dbReference type="ARBA" id="ARBA00022679"/>
    </source>
</evidence>
<evidence type="ECO:0000313" key="12">
    <source>
        <dbReference type="Proteomes" id="UP001500221"/>
    </source>
</evidence>
<reference evidence="12" key="1">
    <citation type="journal article" date="2019" name="Int. J. Syst. Evol. Microbiol.">
        <title>The Global Catalogue of Microorganisms (GCM) 10K type strain sequencing project: providing services to taxonomists for standard genome sequencing and annotation.</title>
        <authorList>
            <consortium name="The Broad Institute Genomics Platform"/>
            <consortium name="The Broad Institute Genome Sequencing Center for Infectious Disease"/>
            <person name="Wu L."/>
            <person name="Ma J."/>
        </authorList>
    </citation>
    <scope>NUCLEOTIDE SEQUENCE [LARGE SCALE GENOMIC DNA]</scope>
    <source>
        <strain evidence="12">JCM 18459</strain>
    </source>
</reference>
<evidence type="ECO:0000256" key="3">
    <source>
        <dbReference type="ARBA" id="ARBA00022553"/>
    </source>
</evidence>
<keyword evidence="4" id="KW-0808">Transferase</keyword>
<comment type="catalytic activity">
    <reaction evidence="1">
        <text>ATP + protein L-histidine = ADP + protein N-phospho-L-histidine.</text>
        <dbReference type="EC" id="2.7.13.3"/>
    </reaction>
</comment>
<dbReference type="InterPro" id="IPR036890">
    <property type="entry name" value="HATPase_C_sf"/>
</dbReference>
<keyword evidence="3" id="KW-0597">Phosphoprotein</keyword>
<feature type="transmembrane region" description="Helical" evidence="9">
    <location>
        <begin position="98"/>
        <end position="115"/>
    </location>
</feature>
<sequence length="360" mass="36622">MDDHVARRSAAAGVALLAVVGAATGTGATLSWTAAAVAVAVALLLALRSFGAWPLVGLLSAVAVLVGVACDSFSADIGLFALCVVTGWALLRLPAWPGVVVPAVSLVVIGVSAVGHPDPGWIAWTAGTLFTGAACWSARRERALLEQLREAQAGLADRARVDERARIAHELHDVIGHALTVSLLHVTSARLALDEDPAEAAASLAEAERLAQQSLAEVRAVVGLMRDAAGSAPLPGADQLDELVASFRRAGADVDWQVVGDVAGLTAIEGLTVYRIVQEALTNAVRHAPGAAVSALLEVAPGRTRVVVDTPAPAREPVGAGAGLVGMRERAEALGGRLTAGPPADGVPGAPGWRVEAVLP</sequence>
<dbReference type="InterPro" id="IPR011712">
    <property type="entry name" value="Sig_transdc_His_kin_sub3_dim/P"/>
</dbReference>
<keyword evidence="9" id="KW-0472">Membrane</keyword>
<dbReference type="PANTHER" id="PTHR24421">
    <property type="entry name" value="NITRATE/NITRITE SENSOR PROTEIN NARX-RELATED"/>
    <property type="match status" value="1"/>
</dbReference>
<evidence type="ECO:0000256" key="6">
    <source>
        <dbReference type="ARBA" id="ARBA00022777"/>
    </source>
</evidence>
<dbReference type="PROSITE" id="PS51318">
    <property type="entry name" value="TAT"/>
    <property type="match status" value="1"/>
</dbReference>
<comment type="caution">
    <text evidence="11">The sequence shown here is derived from an EMBL/GenBank/DDBJ whole genome shotgun (WGS) entry which is preliminary data.</text>
</comment>
<keyword evidence="7" id="KW-0067">ATP-binding</keyword>
<evidence type="ECO:0000256" key="2">
    <source>
        <dbReference type="ARBA" id="ARBA00012438"/>
    </source>
</evidence>
<evidence type="ECO:0000256" key="5">
    <source>
        <dbReference type="ARBA" id="ARBA00022741"/>
    </source>
</evidence>
<dbReference type="EC" id="2.7.13.3" evidence="2"/>
<feature type="transmembrane region" description="Helical" evidence="9">
    <location>
        <begin position="52"/>
        <end position="69"/>
    </location>
</feature>
<feature type="transmembrane region" description="Helical" evidence="9">
    <location>
        <begin position="121"/>
        <end position="139"/>
    </location>
</feature>